<accession>A0A5J9V7A9</accession>
<dbReference type="Gramene" id="TVU31448">
    <property type="protein sequence ID" value="TVU31448"/>
    <property type="gene ID" value="EJB05_23132"/>
</dbReference>
<name>A0A5J9V7A9_9POAL</name>
<dbReference type="EMBL" id="RWGY01000011">
    <property type="protein sequence ID" value="TVU31430.1"/>
    <property type="molecule type" value="Genomic_DNA"/>
</dbReference>
<protein>
    <submittedName>
        <fullName evidence="2">Uncharacterized protein</fullName>
    </submittedName>
</protein>
<dbReference type="EMBL" id="RWGY01000011">
    <property type="protein sequence ID" value="TVU31448.1"/>
    <property type="molecule type" value="Genomic_DNA"/>
</dbReference>
<dbReference type="Gramene" id="TVU31430">
    <property type="protein sequence ID" value="TVU31430"/>
    <property type="gene ID" value="EJB05_23114"/>
</dbReference>
<evidence type="ECO:0000313" key="1">
    <source>
        <dbReference type="EMBL" id="TVU31430.1"/>
    </source>
</evidence>
<reference evidence="2 3" key="1">
    <citation type="journal article" date="2019" name="Sci. Rep.">
        <title>A high-quality genome of Eragrostis curvula grass provides insights into Poaceae evolution and supports new strategies to enhance forage quality.</title>
        <authorList>
            <person name="Carballo J."/>
            <person name="Santos B.A.C.M."/>
            <person name="Zappacosta D."/>
            <person name="Garbus I."/>
            <person name="Selva J.P."/>
            <person name="Gallo C.A."/>
            <person name="Diaz A."/>
            <person name="Albertini E."/>
            <person name="Caccamo M."/>
            <person name="Echenique V."/>
        </authorList>
    </citation>
    <scope>NUCLEOTIDE SEQUENCE [LARGE SCALE GENOMIC DNA]</scope>
    <source>
        <strain evidence="3">cv. Victoria</strain>
        <tissue evidence="2">Leaf</tissue>
    </source>
</reference>
<gene>
    <name evidence="1" type="ORF">EJB05_23114</name>
    <name evidence="2" type="ORF">EJB05_23132</name>
</gene>
<dbReference type="AlphaFoldDB" id="A0A5J9V7A9"/>
<feature type="non-terminal residue" evidence="2">
    <location>
        <position position="1"/>
    </location>
</feature>
<evidence type="ECO:0000313" key="3">
    <source>
        <dbReference type="Proteomes" id="UP000324897"/>
    </source>
</evidence>
<proteinExistence type="predicted"/>
<dbReference type="Proteomes" id="UP000324897">
    <property type="component" value="Chromosome 1"/>
</dbReference>
<organism evidence="2 3">
    <name type="scientific">Eragrostis curvula</name>
    <name type="common">weeping love grass</name>
    <dbReference type="NCBI Taxonomy" id="38414"/>
    <lineage>
        <taxon>Eukaryota</taxon>
        <taxon>Viridiplantae</taxon>
        <taxon>Streptophyta</taxon>
        <taxon>Embryophyta</taxon>
        <taxon>Tracheophyta</taxon>
        <taxon>Spermatophyta</taxon>
        <taxon>Magnoliopsida</taxon>
        <taxon>Liliopsida</taxon>
        <taxon>Poales</taxon>
        <taxon>Poaceae</taxon>
        <taxon>PACMAD clade</taxon>
        <taxon>Chloridoideae</taxon>
        <taxon>Eragrostideae</taxon>
        <taxon>Eragrostidinae</taxon>
        <taxon>Eragrostis</taxon>
    </lineage>
</organism>
<keyword evidence="3" id="KW-1185">Reference proteome</keyword>
<sequence>MRSSRSGRKAMTSVTTTFSKDHLIWGYSEFITRKNLESSPHLLNDKTRDCGKLMTKNLLPDRKESSFAFLTPGFLLRRSNKNVQALGSPSPGSHVPPAQ</sequence>
<evidence type="ECO:0000313" key="2">
    <source>
        <dbReference type="EMBL" id="TVU31448.1"/>
    </source>
</evidence>
<comment type="caution">
    <text evidence="2">The sequence shown here is derived from an EMBL/GenBank/DDBJ whole genome shotgun (WGS) entry which is preliminary data.</text>
</comment>